<feature type="transmembrane region" description="Helical" evidence="1">
    <location>
        <begin position="27"/>
        <end position="49"/>
    </location>
</feature>
<dbReference type="EMBL" id="BKAD01000007">
    <property type="protein sequence ID" value="GEP29600.1"/>
    <property type="molecule type" value="Genomic_DNA"/>
</dbReference>
<dbReference type="RefSeq" id="WP_147070889.1">
    <property type="nucleotide sequence ID" value="NZ_AP021884.1"/>
</dbReference>
<evidence type="ECO:0008006" key="4">
    <source>
        <dbReference type="Google" id="ProtNLM"/>
    </source>
</evidence>
<keyword evidence="1" id="KW-0472">Membrane</keyword>
<name>A0A512L555_9PROT</name>
<organism evidence="2 3">
    <name type="scientific">Sulfuriferula plumbiphila</name>
    <dbReference type="NCBI Taxonomy" id="171865"/>
    <lineage>
        <taxon>Bacteria</taxon>
        <taxon>Pseudomonadati</taxon>
        <taxon>Pseudomonadota</taxon>
        <taxon>Betaproteobacteria</taxon>
        <taxon>Nitrosomonadales</taxon>
        <taxon>Sulfuricellaceae</taxon>
        <taxon>Sulfuriferula</taxon>
    </lineage>
</organism>
<evidence type="ECO:0000313" key="3">
    <source>
        <dbReference type="Proteomes" id="UP000321337"/>
    </source>
</evidence>
<proteinExistence type="predicted"/>
<evidence type="ECO:0000256" key="1">
    <source>
        <dbReference type="SAM" id="Phobius"/>
    </source>
</evidence>
<dbReference type="Pfam" id="PF04341">
    <property type="entry name" value="DUF485"/>
    <property type="match status" value="1"/>
</dbReference>
<dbReference type="InterPro" id="IPR007436">
    <property type="entry name" value="DUF485"/>
</dbReference>
<keyword evidence="1" id="KW-1133">Transmembrane helix</keyword>
<feature type="transmembrane region" description="Helical" evidence="1">
    <location>
        <begin position="61"/>
        <end position="83"/>
    </location>
</feature>
<reference evidence="2 3" key="1">
    <citation type="submission" date="2019-07" db="EMBL/GenBank/DDBJ databases">
        <title>Whole genome shotgun sequence of Thiobacillus plumbophilus NBRC 107929.</title>
        <authorList>
            <person name="Hosoyama A."/>
            <person name="Uohara A."/>
            <person name="Ohji S."/>
            <person name="Ichikawa N."/>
        </authorList>
    </citation>
    <scope>NUCLEOTIDE SEQUENCE [LARGE SCALE GENOMIC DNA]</scope>
    <source>
        <strain evidence="2 3">NBRC 107929</strain>
    </source>
</reference>
<dbReference type="AlphaFoldDB" id="A0A512L555"/>
<protein>
    <recommendedName>
        <fullName evidence="4">DUF485 domain-containing protein</fullName>
    </recommendedName>
</protein>
<keyword evidence="1" id="KW-0812">Transmembrane</keyword>
<accession>A0A512L555</accession>
<comment type="caution">
    <text evidence="2">The sequence shown here is derived from an EMBL/GenBank/DDBJ whole genome shotgun (WGS) entry which is preliminary data.</text>
</comment>
<sequence length="106" mass="12329">MTTTKMNWRAIDADPRFQALHRKKSRFLWGLMIFSMIYYFLLPIGTAYFQEIFKIKVWGPVNIGLLFALSEFVVAWLVAYIYSRKANTEFDAMAQDIVNDAHNLGA</sequence>
<dbReference type="PANTHER" id="PTHR38441">
    <property type="entry name" value="INTEGRAL MEMBRANE PROTEIN-RELATED"/>
    <property type="match status" value="1"/>
</dbReference>
<keyword evidence="3" id="KW-1185">Reference proteome</keyword>
<evidence type="ECO:0000313" key="2">
    <source>
        <dbReference type="EMBL" id="GEP29600.1"/>
    </source>
</evidence>
<dbReference type="OrthoDB" id="5297034at2"/>
<dbReference type="Proteomes" id="UP000321337">
    <property type="component" value="Unassembled WGS sequence"/>
</dbReference>
<gene>
    <name evidence="2" type="ORF">TPL01_07380</name>
</gene>
<dbReference type="PANTHER" id="PTHR38441:SF1">
    <property type="entry name" value="MEMBRANE PROTEIN"/>
    <property type="match status" value="1"/>
</dbReference>